<dbReference type="RefSeq" id="WP_260904169.1">
    <property type="nucleotide sequence ID" value="NZ_JAOCZP010000004.1"/>
</dbReference>
<name>A0ABT2LPJ5_9HYPH</name>
<reference evidence="3 4" key="1">
    <citation type="submission" date="2022-09" db="EMBL/GenBank/DDBJ databases">
        <title>Chelativorans salina sp. nov., a novel slightly halophilic bacterium isolated from a saline lake sediment enrichment.</title>
        <authorList>
            <person name="Gao L."/>
            <person name="Fang B.-Z."/>
            <person name="Li W.-J."/>
        </authorList>
    </citation>
    <scope>NUCLEOTIDE SEQUENCE [LARGE SCALE GENOMIC DNA]</scope>
    <source>
        <strain evidence="3 4">EGI FJ00035</strain>
    </source>
</reference>
<evidence type="ECO:0000256" key="1">
    <source>
        <dbReference type="SAM" id="MobiDB-lite"/>
    </source>
</evidence>
<comment type="caution">
    <text evidence="3">The sequence shown here is derived from an EMBL/GenBank/DDBJ whole genome shotgun (WGS) entry which is preliminary data.</text>
</comment>
<evidence type="ECO:0000313" key="3">
    <source>
        <dbReference type="EMBL" id="MCT7376344.1"/>
    </source>
</evidence>
<keyword evidence="4" id="KW-1185">Reference proteome</keyword>
<dbReference type="EMBL" id="JAOCZP010000004">
    <property type="protein sequence ID" value="MCT7376344.1"/>
    <property type="molecule type" value="Genomic_DNA"/>
</dbReference>
<organism evidence="3 4">
    <name type="scientific">Chelativorans salis</name>
    <dbReference type="NCBI Taxonomy" id="2978478"/>
    <lineage>
        <taxon>Bacteria</taxon>
        <taxon>Pseudomonadati</taxon>
        <taxon>Pseudomonadota</taxon>
        <taxon>Alphaproteobacteria</taxon>
        <taxon>Hyphomicrobiales</taxon>
        <taxon>Phyllobacteriaceae</taxon>
        <taxon>Chelativorans</taxon>
    </lineage>
</organism>
<evidence type="ECO:0000259" key="2">
    <source>
        <dbReference type="Pfam" id="PF20109"/>
    </source>
</evidence>
<feature type="region of interest" description="Disordered" evidence="1">
    <location>
        <begin position="59"/>
        <end position="110"/>
    </location>
</feature>
<dbReference type="InterPro" id="IPR045465">
    <property type="entry name" value="Trans_reg_dom"/>
</dbReference>
<dbReference type="Pfam" id="PF20109">
    <property type="entry name" value="Trans_reg_dom"/>
    <property type="match status" value="1"/>
</dbReference>
<protein>
    <submittedName>
        <fullName evidence="3">DUF6499 domain-containing protein</fullName>
    </submittedName>
</protein>
<feature type="compositionally biased region" description="Basic and acidic residues" evidence="1">
    <location>
        <begin position="93"/>
        <end position="110"/>
    </location>
</feature>
<evidence type="ECO:0000313" key="4">
    <source>
        <dbReference type="Proteomes" id="UP001320831"/>
    </source>
</evidence>
<accession>A0ABT2LPJ5</accession>
<gene>
    <name evidence="3" type="ORF">N5A92_15000</name>
</gene>
<proteinExistence type="predicted"/>
<sequence>MVAQGNWRDAETYRYLKNLNSAELAWEFLRRNSDYQREVAASNPSDDRAVAALNAHWGLRFPDTSGPAGHERRHLLEPRCRSGRSHSGTGSRARLDHGNDRRRSDQRQIG</sequence>
<feature type="domain" description="Transcriptional regulator-like" evidence="2">
    <location>
        <begin position="6"/>
        <end position="62"/>
    </location>
</feature>
<dbReference type="Proteomes" id="UP001320831">
    <property type="component" value="Unassembled WGS sequence"/>
</dbReference>